<dbReference type="InterPro" id="IPR050745">
    <property type="entry name" value="Multifunctional_regulatory"/>
</dbReference>
<dbReference type="RefSeq" id="WP_268006292.1">
    <property type="nucleotide sequence ID" value="NZ_CP104067.1"/>
</dbReference>
<dbReference type="InterPro" id="IPR036770">
    <property type="entry name" value="Ankyrin_rpt-contain_sf"/>
</dbReference>
<dbReference type="PANTHER" id="PTHR24189">
    <property type="entry name" value="MYOTROPHIN"/>
    <property type="match status" value="1"/>
</dbReference>
<evidence type="ECO:0000313" key="5">
    <source>
        <dbReference type="Proteomes" id="UP001164761"/>
    </source>
</evidence>
<dbReference type="SUPFAM" id="SSF48403">
    <property type="entry name" value="Ankyrin repeat"/>
    <property type="match status" value="1"/>
</dbReference>
<sequence length="133" mass="14018">MEFIKHDDPLAISFVRAVKTGNLDALRRLLNEVPGLASKRAIDNKGGSRTTLHVVTDWPGYYPNGPVIVKMLIDAGADPNGSATGGTFSETPLHWAASSDDVDVAAALIDGGANIEVSGGQLVVATAHHWTMQ</sequence>
<keyword evidence="5" id="KW-1185">Reference proteome</keyword>
<evidence type="ECO:0000313" key="4">
    <source>
        <dbReference type="EMBL" id="WAH42410.1"/>
    </source>
</evidence>
<evidence type="ECO:0000256" key="3">
    <source>
        <dbReference type="PROSITE-ProRule" id="PRU00023"/>
    </source>
</evidence>
<accession>A0ABY6ZKJ3</accession>
<evidence type="ECO:0000256" key="1">
    <source>
        <dbReference type="ARBA" id="ARBA00022737"/>
    </source>
</evidence>
<feature type="repeat" description="ANK" evidence="3">
    <location>
        <begin position="88"/>
        <end position="120"/>
    </location>
</feature>
<dbReference type="PROSITE" id="PS50088">
    <property type="entry name" value="ANK_REPEAT"/>
    <property type="match status" value="1"/>
</dbReference>
<dbReference type="SMART" id="SM00248">
    <property type="entry name" value="ANK"/>
    <property type="match status" value="2"/>
</dbReference>
<dbReference type="Pfam" id="PF12796">
    <property type="entry name" value="Ank_2"/>
    <property type="match status" value="1"/>
</dbReference>
<keyword evidence="2 3" id="KW-0040">ANK repeat</keyword>
<dbReference type="PROSITE" id="PS50297">
    <property type="entry name" value="ANK_REP_REGION"/>
    <property type="match status" value="1"/>
</dbReference>
<protein>
    <submittedName>
        <fullName evidence="4">Ankyrin repeat domain-containing protein</fullName>
    </submittedName>
</protein>
<dbReference type="Proteomes" id="UP001164761">
    <property type="component" value="Chromosome"/>
</dbReference>
<name>A0ABY6ZKJ3_9BACL</name>
<organism evidence="4 5">
    <name type="scientific">Alicyclobacillus fastidiosus</name>
    <dbReference type="NCBI Taxonomy" id="392011"/>
    <lineage>
        <taxon>Bacteria</taxon>
        <taxon>Bacillati</taxon>
        <taxon>Bacillota</taxon>
        <taxon>Bacilli</taxon>
        <taxon>Bacillales</taxon>
        <taxon>Alicyclobacillaceae</taxon>
        <taxon>Alicyclobacillus</taxon>
    </lineage>
</organism>
<evidence type="ECO:0000256" key="2">
    <source>
        <dbReference type="ARBA" id="ARBA00023043"/>
    </source>
</evidence>
<dbReference type="EMBL" id="CP104067">
    <property type="protein sequence ID" value="WAH42410.1"/>
    <property type="molecule type" value="Genomic_DNA"/>
</dbReference>
<dbReference type="PANTHER" id="PTHR24189:SF50">
    <property type="entry name" value="ANKYRIN REPEAT AND SOCS BOX PROTEIN 2"/>
    <property type="match status" value="1"/>
</dbReference>
<reference evidence="4" key="1">
    <citation type="submission" date="2022-08" db="EMBL/GenBank/DDBJ databases">
        <title>Alicyclobacillus fastidiosus DSM 17978, complete genome.</title>
        <authorList>
            <person name="Wang Q."/>
            <person name="Cai R."/>
            <person name="Wang Z."/>
        </authorList>
    </citation>
    <scope>NUCLEOTIDE SEQUENCE</scope>
    <source>
        <strain evidence="4">DSM 17978</strain>
    </source>
</reference>
<keyword evidence="1" id="KW-0677">Repeat</keyword>
<proteinExistence type="predicted"/>
<dbReference type="InterPro" id="IPR002110">
    <property type="entry name" value="Ankyrin_rpt"/>
</dbReference>
<dbReference type="Gene3D" id="1.25.40.20">
    <property type="entry name" value="Ankyrin repeat-containing domain"/>
    <property type="match status" value="1"/>
</dbReference>
<gene>
    <name evidence="4" type="ORF">NZD89_02585</name>
</gene>